<evidence type="ECO:0000256" key="2">
    <source>
        <dbReference type="HAMAP-Rule" id="MF_00795"/>
    </source>
</evidence>
<keyword evidence="4" id="KW-1185">Reference proteome</keyword>
<evidence type="ECO:0000313" key="3">
    <source>
        <dbReference type="EMBL" id="TFE25224.1"/>
    </source>
</evidence>
<organism evidence="3 4">
    <name type="scientific">Cohnella luojiensis</name>
    <dbReference type="NCBI Taxonomy" id="652876"/>
    <lineage>
        <taxon>Bacteria</taxon>
        <taxon>Bacillati</taxon>
        <taxon>Bacillota</taxon>
        <taxon>Bacilli</taxon>
        <taxon>Bacillales</taxon>
        <taxon>Paenibacillaceae</taxon>
        <taxon>Cohnella</taxon>
    </lineage>
</organism>
<dbReference type="AlphaFoldDB" id="A0A4Y8LZ02"/>
<protein>
    <recommendedName>
        <fullName evidence="2">PF03932 family protein CutC</fullName>
    </recommendedName>
</protein>
<sequence length="227" mass="24524">MLLEVIATCADDIVKANSGGADRIELVTGLQEGGMSPSLGLLEAAVNLSAVPVNVMIRPHSRSFHYDPDDLRIMIKDIGAVRRAGAAGIVIGALQENGRVDKDTLKRLLEAAEGLSVTFHRAFDETRDLDEALDDLLAFPVDRILTSGGKPSVLQAMDTIGRLVKRTQGTRLRILAGSGLTIESLPEFIMKTEVKEFHFGRGVRAGMLATGQIDPELVRRIKQSIGQ</sequence>
<dbReference type="PANTHER" id="PTHR12598:SF0">
    <property type="entry name" value="COPPER HOMEOSTASIS PROTEIN CUTC HOMOLOG"/>
    <property type="match status" value="1"/>
</dbReference>
<dbReference type="Pfam" id="PF03932">
    <property type="entry name" value="CutC"/>
    <property type="match status" value="1"/>
</dbReference>
<comment type="subcellular location">
    <subcellularLocation>
        <location evidence="2">Cytoplasm</location>
    </subcellularLocation>
</comment>
<dbReference type="OrthoDB" id="9815677at2"/>
<dbReference type="Proteomes" id="UP000297900">
    <property type="component" value="Unassembled WGS sequence"/>
</dbReference>
<evidence type="ECO:0000313" key="4">
    <source>
        <dbReference type="Proteomes" id="UP000297900"/>
    </source>
</evidence>
<gene>
    <name evidence="2" type="primary">cutC</name>
    <name evidence="3" type="ORF">E2980_14335</name>
</gene>
<dbReference type="PANTHER" id="PTHR12598">
    <property type="entry name" value="COPPER HOMEOSTASIS PROTEIN CUTC"/>
    <property type="match status" value="1"/>
</dbReference>
<dbReference type="GO" id="GO:0005507">
    <property type="term" value="F:copper ion binding"/>
    <property type="evidence" value="ECO:0007669"/>
    <property type="project" value="TreeGrafter"/>
</dbReference>
<dbReference type="InterPro" id="IPR005627">
    <property type="entry name" value="CutC-like"/>
</dbReference>
<dbReference type="EMBL" id="SOMN01000020">
    <property type="protein sequence ID" value="TFE25224.1"/>
    <property type="molecule type" value="Genomic_DNA"/>
</dbReference>
<reference evidence="3 4" key="1">
    <citation type="submission" date="2019-03" db="EMBL/GenBank/DDBJ databases">
        <title>Cohnella endophytica sp. nov., a novel endophytic bacterium isolated from bark of Sonneratia apetala.</title>
        <authorList>
            <person name="Tuo L."/>
        </authorList>
    </citation>
    <scope>NUCLEOTIDE SEQUENCE [LARGE SCALE GENOMIC DNA]</scope>
    <source>
        <strain evidence="3 4">CCTCC AB 208254</strain>
    </source>
</reference>
<comment type="caution">
    <text evidence="2">Once thought to be involved in copper homeostasis, experiments in E.coli have shown this is not the case.</text>
</comment>
<name>A0A4Y8LZ02_9BACL</name>
<dbReference type="SUPFAM" id="SSF110395">
    <property type="entry name" value="CutC-like"/>
    <property type="match status" value="1"/>
</dbReference>
<evidence type="ECO:0000256" key="1">
    <source>
        <dbReference type="ARBA" id="ARBA00007768"/>
    </source>
</evidence>
<comment type="caution">
    <text evidence="3">The sequence shown here is derived from an EMBL/GenBank/DDBJ whole genome shotgun (WGS) entry which is preliminary data.</text>
</comment>
<comment type="similarity">
    <text evidence="1 2">Belongs to the CutC family.</text>
</comment>
<accession>A0A4Y8LZ02</accession>
<dbReference type="InterPro" id="IPR036822">
    <property type="entry name" value="CutC-like_dom_sf"/>
</dbReference>
<proteinExistence type="inferred from homology"/>
<dbReference type="Gene3D" id="3.20.20.380">
    <property type="entry name" value="Copper homeostasis (CutC) domain"/>
    <property type="match status" value="1"/>
</dbReference>
<dbReference type="RefSeq" id="WP_135152879.1">
    <property type="nucleotide sequence ID" value="NZ_SOMN01000020.1"/>
</dbReference>
<dbReference type="HAMAP" id="MF_00795">
    <property type="entry name" value="CutC"/>
    <property type="match status" value="1"/>
</dbReference>
<keyword evidence="2" id="KW-0963">Cytoplasm</keyword>
<dbReference type="GO" id="GO:0005737">
    <property type="term" value="C:cytoplasm"/>
    <property type="evidence" value="ECO:0007669"/>
    <property type="project" value="UniProtKB-SubCell"/>
</dbReference>